<dbReference type="HOGENOM" id="CLU_2156183_0_0_3"/>
<evidence type="ECO:0008006" key="4">
    <source>
        <dbReference type="Google" id="ProtNLM"/>
    </source>
</evidence>
<name>F4XT73_9CYAN</name>
<dbReference type="EMBL" id="GL890927">
    <property type="protein sequence ID" value="EGJ32248.1"/>
    <property type="molecule type" value="Genomic_DNA"/>
</dbReference>
<accession>F4XT73</accession>
<organism evidence="2 3">
    <name type="scientific">Moorena producens 3L</name>
    <dbReference type="NCBI Taxonomy" id="489825"/>
    <lineage>
        <taxon>Bacteria</taxon>
        <taxon>Bacillati</taxon>
        <taxon>Cyanobacteriota</taxon>
        <taxon>Cyanophyceae</taxon>
        <taxon>Coleofasciculales</taxon>
        <taxon>Coleofasciculaceae</taxon>
        <taxon>Moorena</taxon>
    </lineage>
</organism>
<protein>
    <recommendedName>
        <fullName evidence="4">BrnA antitoxin family protein</fullName>
    </recommendedName>
</protein>
<dbReference type="Pfam" id="PF14384">
    <property type="entry name" value="BrnA_antitoxin"/>
    <property type="match status" value="1"/>
</dbReference>
<sequence length="111" mass="12725">MKMEAEYDFSKGKRGAIDPMPSGKTRITIPLDNDVLEWFRDQVNLSGGGNYQTLINQVLRQHIQHQLIELEGVQETIPRTEIVQIQEAWENYRSGNDKGISSKDLKRKLLG</sequence>
<dbReference type="InterPro" id="IPR025528">
    <property type="entry name" value="BrnA_antitoxin"/>
</dbReference>
<dbReference type="Proteomes" id="UP000003959">
    <property type="component" value="Unassembled WGS sequence"/>
</dbReference>
<evidence type="ECO:0000313" key="3">
    <source>
        <dbReference type="Proteomes" id="UP000003959"/>
    </source>
</evidence>
<feature type="region of interest" description="Disordered" evidence="1">
    <location>
        <begin position="1"/>
        <end position="24"/>
    </location>
</feature>
<evidence type="ECO:0000313" key="2">
    <source>
        <dbReference type="EMBL" id="EGJ32248.1"/>
    </source>
</evidence>
<proteinExistence type="predicted"/>
<dbReference type="eggNOG" id="COG3514">
    <property type="taxonomic scope" value="Bacteria"/>
</dbReference>
<dbReference type="AlphaFoldDB" id="F4XT73"/>
<feature type="compositionally biased region" description="Basic and acidic residues" evidence="1">
    <location>
        <begin position="1"/>
        <end position="11"/>
    </location>
</feature>
<gene>
    <name evidence="2" type="ORF">LYNGBM3L_27150</name>
</gene>
<evidence type="ECO:0000256" key="1">
    <source>
        <dbReference type="SAM" id="MobiDB-lite"/>
    </source>
</evidence>
<keyword evidence="3" id="KW-1185">Reference proteome</keyword>
<reference evidence="3" key="1">
    <citation type="journal article" date="2011" name="Proc. Natl. Acad. Sci. U.S.A.">
        <title>Genomic insights into the physiology and ecology of the marine filamentous cyanobacterium Lyngbya majuscula.</title>
        <authorList>
            <person name="Jones A.C."/>
            <person name="Monroe E.A."/>
            <person name="Podell S."/>
            <person name="Hess W.R."/>
            <person name="Klages S."/>
            <person name="Esquenazi E."/>
            <person name="Niessen S."/>
            <person name="Hoover H."/>
            <person name="Rothmann M."/>
            <person name="Lasken R.S."/>
            <person name="Yates J.R.III."/>
            <person name="Reinhardt R."/>
            <person name="Kube M."/>
            <person name="Burkart M.D."/>
            <person name="Allen E.E."/>
            <person name="Dorrestein P.C."/>
            <person name="Gerwick W.H."/>
            <person name="Gerwick L."/>
        </authorList>
    </citation>
    <scope>NUCLEOTIDE SEQUENCE [LARGE SCALE GENOMIC DNA]</scope>
    <source>
        <strain evidence="3">3L</strain>
    </source>
</reference>